<organism evidence="6 7">
    <name type="scientific">Desulfurispirillum indicum (strain ATCC BAA-1389 / DSM 22839 / S5)</name>
    <dbReference type="NCBI Taxonomy" id="653733"/>
    <lineage>
        <taxon>Bacteria</taxon>
        <taxon>Pseudomonadati</taxon>
        <taxon>Chrysiogenota</taxon>
        <taxon>Chrysiogenia</taxon>
        <taxon>Chrysiogenales</taxon>
        <taxon>Chrysiogenaceae</taxon>
        <taxon>Desulfurispirillum</taxon>
    </lineage>
</organism>
<comment type="similarity">
    <text evidence="1 5">Belongs to the HypA/HybF family.</text>
</comment>
<feature type="binding site" evidence="5">
    <location>
        <position position="89"/>
    </location>
    <ligand>
        <name>Zn(2+)</name>
        <dbReference type="ChEBI" id="CHEBI:29105"/>
    </ligand>
</feature>
<accession>E6W2N3</accession>
<dbReference type="STRING" id="653733.Selin_0877"/>
<feature type="binding site" evidence="5">
    <location>
        <position position="73"/>
    </location>
    <ligand>
        <name>Zn(2+)</name>
        <dbReference type="ChEBI" id="CHEBI:29105"/>
    </ligand>
</feature>
<comment type="function">
    <text evidence="5">Involved in the maturation of [NiFe] hydrogenases. Required for nickel insertion into the metal center of the hydrogenase.</text>
</comment>
<sequence>MHEFSLIQNLLQQCEYHAEQAGSHKVLAIHVSIGMMAGVEPELFKRAYDTFRQQTVCSDAELEIHWQPLELFCLQCASLTSLHEPRYSCQQCGSTSVRVEKGEDILLMRLEME</sequence>
<keyword evidence="7" id="KW-1185">Reference proteome</keyword>
<dbReference type="RefSeq" id="WP_013505503.1">
    <property type="nucleotide sequence ID" value="NC_014836.1"/>
</dbReference>
<dbReference type="PIRSF" id="PIRSF004761">
    <property type="entry name" value="Hydrgn_mat_HypA"/>
    <property type="match status" value="1"/>
</dbReference>
<feature type="binding site" evidence="5">
    <location>
        <position position="92"/>
    </location>
    <ligand>
        <name>Zn(2+)</name>
        <dbReference type="ChEBI" id="CHEBI:29105"/>
    </ligand>
</feature>
<dbReference type="Proteomes" id="UP000002572">
    <property type="component" value="Chromosome"/>
</dbReference>
<dbReference type="PANTHER" id="PTHR34535:SF3">
    <property type="entry name" value="HYDROGENASE MATURATION FACTOR HYPA"/>
    <property type="match status" value="1"/>
</dbReference>
<dbReference type="FunCoup" id="E6W2N3">
    <property type="interactions" value="36"/>
</dbReference>
<proteinExistence type="inferred from homology"/>
<evidence type="ECO:0000313" key="7">
    <source>
        <dbReference type="Proteomes" id="UP000002572"/>
    </source>
</evidence>
<dbReference type="EMBL" id="CP002432">
    <property type="protein sequence ID" value="ADU65617.1"/>
    <property type="molecule type" value="Genomic_DNA"/>
</dbReference>
<evidence type="ECO:0000313" key="6">
    <source>
        <dbReference type="EMBL" id="ADU65617.1"/>
    </source>
</evidence>
<evidence type="ECO:0000256" key="2">
    <source>
        <dbReference type="ARBA" id="ARBA00022596"/>
    </source>
</evidence>
<evidence type="ECO:0000256" key="5">
    <source>
        <dbReference type="HAMAP-Rule" id="MF_00213"/>
    </source>
</evidence>
<dbReference type="KEGG" id="din:Selin_0877"/>
<keyword evidence="3 5" id="KW-0479">Metal-binding</keyword>
<dbReference type="PROSITE" id="PS01249">
    <property type="entry name" value="HYPA"/>
    <property type="match status" value="1"/>
</dbReference>
<keyword evidence="4 5" id="KW-0862">Zinc</keyword>
<gene>
    <name evidence="5" type="primary">hypA</name>
    <name evidence="6" type="ordered locus">Selin_0877</name>
</gene>
<dbReference type="InterPro" id="IPR020538">
    <property type="entry name" value="Hydgase_Ni_incorp_HypA/HybF_CS"/>
</dbReference>
<dbReference type="Pfam" id="PF01155">
    <property type="entry name" value="HypA"/>
    <property type="match status" value="1"/>
</dbReference>
<dbReference type="GO" id="GO:0008270">
    <property type="term" value="F:zinc ion binding"/>
    <property type="evidence" value="ECO:0007669"/>
    <property type="project" value="UniProtKB-UniRule"/>
</dbReference>
<dbReference type="PANTHER" id="PTHR34535">
    <property type="entry name" value="HYDROGENASE MATURATION FACTOR HYPA"/>
    <property type="match status" value="1"/>
</dbReference>
<evidence type="ECO:0000256" key="4">
    <source>
        <dbReference type="ARBA" id="ARBA00022833"/>
    </source>
</evidence>
<dbReference type="OrthoDB" id="9800361at2"/>
<dbReference type="eggNOG" id="COG0375">
    <property type="taxonomic scope" value="Bacteria"/>
</dbReference>
<dbReference type="GO" id="GO:0051604">
    <property type="term" value="P:protein maturation"/>
    <property type="evidence" value="ECO:0007669"/>
    <property type="project" value="InterPro"/>
</dbReference>
<dbReference type="NCBIfam" id="TIGR00100">
    <property type="entry name" value="hypA"/>
    <property type="match status" value="1"/>
</dbReference>
<keyword evidence="2 5" id="KW-0533">Nickel</keyword>
<dbReference type="InterPro" id="IPR000688">
    <property type="entry name" value="HypA/HybF"/>
</dbReference>
<reference evidence="6 7" key="1">
    <citation type="submission" date="2010-12" db="EMBL/GenBank/DDBJ databases">
        <title>Complete sequence of Desulfurispirillum indicum S5.</title>
        <authorList>
            <consortium name="US DOE Joint Genome Institute"/>
            <person name="Lucas S."/>
            <person name="Copeland A."/>
            <person name="Lapidus A."/>
            <person name="Cheng J.-F."/>
            <person name="Goodwin L."/>
            <person name="Pitluck S."/>
            <person name="Chertkov O."/>
            <person name="Held B."/>
            <person name="Detter J.C."/>
            <person name="Han C."/>
            <person name="Tapia R."/>
            <person name="Land M."/>
            <person name="Hauser L."/>
            <person name="Kyrpides N."/>
            <person name="Ivanova N."/>
            <person name="Mikhailova N."/>
            <person name="Haggblom M."/>
            <person name="Rauschenbach I."/>
            <person name="Bini E."/>
            <person name="Woyke T."/>
        </authorList>
    </citation>
    <scope>NUCLEOTIDE SEQUENCE [LARGE SCALE GENOMIC DNA]</scope>
    <source>
        <strain evidence="7">ATCC BAA-1389 / DSM 22839 / S5</strain>
    </source>
</reference>
<evidence type="ECO:0000256" key="3">
    <source>
        <dbReference type="ARBA" id="ARBA00022723"/>
    </source>
</evidence>
<dbReference type="InParanoid" id="E6W2N3"/>
<evidence type="ECO:0000256" key="1">
    <source>
        <dbReference type="ARBA" id="ARBA00010748"/>
    </source>
</evidence>
<name>E6W2N3_DESIS</name>
<feature type="binding site" evidence="5">
    <location>
        <position position="76"/>
    </location>
    <ligand>
        <name>Zn(2+)</name>
        <dbReference type="ChEBI" id="CHEBI:29105"/>
    </ligand>
</feature>
<feature type="binding site" evidence="5">
    <location>
        <position position="2"/>
    </location>
    <ligand>
        <name>Ni(2+)</name>
        <dbReference type="ChEBI" id="CHEBI:49786"/>
    </ligand>
</feature>
<dbReference type="HOGENOM" id="CLU_126929_6_0_0"/>
<dbReference type="Gene3D" id="3.30.2320.80">
    <property type="match status" value="1"/>
</dbReference>
<protein>
    <recommendedName>
        <fullName evidence="5">Hydrogenase maturation factor HypA</fullName>
    </recommendedName>
</protein>
<dbReference type="HAMAP" id="MF_00213">
    <property type="entry name" value="HypA_HybF"/>
    <property type="match status" value="1"/>
</dbReference>
<dbReference type="AlphaFoldDB" id="E6W2N3"/>
<dbReference type="GO" id="GO:0016151">
    <property type="term" value="F:nickel cation binding"/>
    <property type="evidence" value="ECO:0007669"/>
    <property type="project" value="UniProtKB-UniRule"/>
</dbReference>